<evidence type="ECO:0000256" key="6">
    <source>
        <dbReference type="ARBA" id="ARBA00023163"/>
    </source>
</evidence>
<accession>A0A0N5AWQ8</accession>
<sequence length="739" mass="83534">MSSGKALSQTFDSSFGLAQLGFFSRLPTFQAPVSPQRVKVKRFRQRVDAGEPRNSYQASKSPMLQQHFLNGCQLNSNNNSNNNNNNNNNSSNSNSNSENNNTLTAIFPWVTQSSLDANLDQEIAKEQDSDAQDLTNSSSNRVTSNIECNELINAEGDRLVNDTENEEDSIIAVRAENVSQERKIRYDNKDLDKSDHLSGEEDAPTVSSPVFVAGSSSRRKNALPQKQFVDDEDSSTKTSALATSIKLLHDIRIITSELLDAQDPECNNCTNDDVEVKQQQQQQQQQKESESNNLTTTLSAVNSTSQNKLQEMLEMHRKLCSNLIDQHKKILINNDDDSRNNILNPLLQVAPDFNKLKQSLKRRLESVIDEVCSMCYYFQAYLNIKSYTLLVINDFGVEEAASRAQKLTAAAASIDREQNLNRNPFMFHPLYLPFNGQSPFVNPFMQNPVPPTGIFPATAPSNNFNPFLTQLRPPSPAAGSVHKNDDQSPFGTRKKRSKVTDCSRLNKVTVNGGNRDGSLPGSARSTPQVSLSELSSYFPPTMVNNSLYVNGAFGSEERDSSANSDDTSDGVPYDGSVETSTTLTPMHLRKAKLMFFYTRYPSSALLKSYFPDIRFNKHNTAQLVKWFSNFREFFYNQMDKYARNYIAEGVKNKEDIIVTRESEIYKNLNQHYNRNNHIQPPERLVKVIQETLREFFVAVQNGRDAEPSWKKTIYKVITRMDDSIPEYFKDPNFLERLET</sequence>
<name>A0A0N5AWQ8_9BILA</name>
<keyword evidence="10" id="KW-1185">Reference proteome</keyword>
<reference evidence="11" key="1">
    <citation type="submission" date="2016-04" db="UniProtKB">
        <authorList>
            <consortium name="WormBaseParasite"/>
        </authorList>
    </citation>
    <scope>IDENTIFICATION</scope>
</reference>
<dbReference type="Pfam" id="PF05044">
    <property type="entry name" value="HPD"/>
    <property type="match status" value="1"/>
</dbReference>
<evidence type="ECO:0000256" key="3">
    <source>
        <dbReference type="ARBA" id="ARBA00023015"/>
    </source>
</evidence>
<evidence type="ECO:0000259" key="9">
    <source>
        <dbReference type="PROSITE" id="PS51818"/>
    </source>
</evidence>
<feature type="region of interest" description="Disordered" evidence="8">
    <location>
        <begin position="507"/>
        <end position="526"/>
    </location>
</feature>
<keyword evidence="6" id="KW-0804">Transcription</keyword>
<keyword evidence="2" id="KW-0217">Developmental protein</keyword>
<dbReference type="InterPro" id="IPR009057">
    <property type="entry name" value="Homeodomain-like_sf"/>
</dbReference>
<comment type="subcellular location">
    <subcellularLocation>
        <location evidence="1">Nucleus</location>
    </subcellularLocation>
</comment>
<dbReference type="AlphaFoldDB" id="A0A0N5AWQ8"/>
<evidence type="ECO:0000256" key="2">
    <source>
        <dbReference type="ARBA" id="ARBA00022473"/>
    </source>
</evidence>
<evidence type="ECO:0000256" key="1">
    <source>
        <dbReference type="ARBA" id="ARBA00004123"/>
    </source>
</evidence>
<feature type="region of interest" description="Disordered" evidence="8">
    <location>
        <begin position="554"/>
        <end position="579"/>
    </location>
</feature>
<keyword evidence="4" id="KW-0238">DNA-binding</keyword>
<dbReference type="Proteomes" id="UP000046393">
    <property type="component" value="Unplaced"/>
</dbReference>
<keyword evidence="3" id="KW-0805">Transcription regulation</keyword>
<dbReference type="SUPFAM" id="SSF46689">
    <property type="entry name" value="Homeodomain-like"/>
    <property type="match status" value="1"/>
</dbReference>
<evidence type="ECO:0000313" key="10">
    <source>
        <dbReference type="Proteomes" id="UP000046393"/>
    </source>
</evidence>
<dbReference type="PANTHER" id="PTHR12198">
    <property type="entry name" value="HOMEOBOX PROTEIN PROSPERO/PROX-1/CEH-26"/>
    <property type="match status" value="1"/>
</dbReference>
<dbReference type="GO" id="GO:0000978">
    <property type="term" value="F:RNA polymerase II cis-regulatory region sequence-specific DNA binding"/>
    <property type="evidence" value="ECO:0007669"/>
    <property type="project" value="TreeGrafter"/>
</dbReference>
<dbReference type="InterPro" id="IPR037131">
    <property type="entry name" value="Homeo_prospero_dom_sf"/>
</dbReference>
<dbReference type="GO" id="GO:0010001">
    <property type="term" value="P:glial cell differentiation"/>
    <property type="evidence" value="ECO:0007669"/>
    <property type="project" value="UniProtKB-ARBA"/>
</dbReference>
<dbReference type="Gene3D" id="1.10.10.500">
    <property type="entry name" value="Homeo-prospero domain"/>
    <property type="match status" value="1"/>
</dbReference>
<dbReference type="GO" id="GO:0000981">
    <property type="term" value="F:DNA-binding transcription factor activity, RNA polymerase II-specific"/>
    <property type="evidence" value="ECO:0007669"/>
    <property type="project" value="TreeGrafter"/>
</dbReference>
<dbReference type="InterPro" id="IPR039350">
    <property type="entry name" value="Prospero_homeodomain"/>
</dbReference>
<feature type="region of interest" description="Disordered" evidence="8">
    <location>
        <begin position="277"/>
        <end position="298"/>
    </location>
</feature>
<dbReference type="WBParaSite" id="SMUV_0000936801-mRNA-1">
    <property type="protein sequence ID" value="SMUV_0000936801-mRNA-1"/>
    <property type="gene ID" value="SMUV_0000936801"/>
</dbReference>
<evidence type="ECO:0000313" key="11">
    <source>
        <dbReference type="WBParaSite" id="SMUV_0000936801-mRNA-1"/>
    </source>
</evidence>
<dbReference type="GO" id="GO:0048468">
    <property type="term" value="P:cell development"/>
    <property type="evidence" value="ECO:0007669"/>
    <property type="project" value="UniProtKB-ARBA"/>
</dbReference>
<evidence type="ECO:0000256" key="4">
    <source>
        <dbReference type="ARBA" id="ARBA00023125"/>
    </source>
</evidence>
<dbReference type="PANTHER" id="PTHR12198:SF0">
    <property type="entry name" value="HOMEOBOX PROTEIN PROSPERO"/>
    <property type="match status" value="1"/>
</dbReference>
<keyword evidence="5" id="KW-0371">Homeobox</keyword>
<dbReference type="InterPro" id="IPR023082">
    <property type="entry name" value="Homeo_prospero_dom"/>
</dbReference>
<evidence type="ECO:0000256" key="5">
    <source>
        <dbReference type="ARBA" id="ARBA00023155"/>
    </source>
</evidence>
<dbReference type="GO" id="GO:0005634">
    <property type="term" value="C:nucleus"/>
    <property type="evidence" value="ECO:0007669"/>
    <property type="project" value="UniProtKB-SubCell"/>
</dbReference>
<evidence type="ECO:0000256" key="8">
    <source>
        <dbReference type="SAM" id="MobiDB-lite"/>
    </source>
</evidence>
<feature type="compositionally biased region" description="Basic and acidic residues" evidence="8">
    <location>
        <begin position="185"/>
        <end position="199"/>
    </location>
</feature>
<organism evidence="10 11">
    <name type="scientific">Syphacia muris</name>
    <dbReference type="NCBI Taxonomy" id="451379"/>
    <lineage>
        <taxon>Eukaryota</taxon>
        <taxon>Metazoa</taxon>
        <taxon>Ecdysozoa</taxon>
        <taxon>Nematoda</taxon>
        <taxon>Chromadorea</taxon>
        <taxon>Rhabditida</taxon>
        <taxon>Spirurina</taxon>
        <taxon>Oxyuridomorpha</taxon>
        <taxon>Oxyuroidea</taxon>
        <taxon>Oxyuridae</taxon>
        <taxon>Syphacia</taxon>
    </lineage>
</organism>
<dbReference type="PROSITE" id="PS51818">
    <property type="entry name" value="HOMEO_PROSPERO"/>
    <property type="match status" value="1"/>
</dbReference>
<feature type="domain" description="Prospero" evidence="9">
    <location>
        <begin position="580"/>
        <end position="738"/>
    </location>
</feature>
<proteinExistence type="predicted"/>
<dbReference type="STRING" id="451379.A0A0N5AWQ8"/>
<feature type="region of interest" description="Disordered" evidence="8">
    <location>
        <begin position="470"/>
        <end position="500"/>
    </location>
</feature>
<feature type="region of interest" description="Disordered" evidence="8">
    <location>
        <begin position="71"/>
        <end position="101"/>
    </location>
</feature>
<dbReference type="FunFam" id="1.10.10.500:FF:000002">
    <property type="entry name" value="Prospero homeobox 3"/>
    <property type="match status" value="1"/>
</dbReference>
<feature type="compositionally biased region" description="Low complexity" evidence="8">
    <location>
        <begin position="75"/>
        <end position="101"/>
    </location>
</feature>
<evidence type="ECO:0000256" key="7">
    <source>
        <dbReference type="ARBA" id="ARBA00023242"/>
    </source>
</evidence>
<protein>
    <submittedName>
        <fullName evidence="11">Prospero domain-containing protein</fullName>
    </submittedName>
</protein>
<keyword evidence="7" id="KW-0539">Nucleus</keyword>
<feature type="region of interest" description="Disordered" evidence="8">
    <location>
        <begin position="185"/>
        <end position="236"/>
    </location>
</feature>